<organism evidence="2 3">
    <name type="scientific">Mya arenaria</name>
    <name type="common">Soft-shell clam</name>
    <dbReference type="NCBI Taxonomy" id="6604"/>
    <lineage>
        <taxon>Eukaryota</taxon>
        <taxon>Metazoa</taxon>
        <taxon>Spiralia</taxon>
        <taxon>Lophotrochozoa</taxon>
        <taxon>Mollusca</taxon>
        <taxon>Bivalvia</taxon>
        <taxon>Autobranchia</taxon>
        <taxon>Heteroconchia</taxon>
        <taxon>Euheterodonta</taxon>
        <taxon>Imparidentia</taxon>
        <taxon>Neoheterodontei</taxon>
        <taxon>Myida</taxon>
        <taxon>Myoidea</taxon>
        <taxon>Myidae</taxon>
        <taxon>Mya</taxon>
    </lineage>
</organism>
<feature type="compositionally biased region" description="Basic and acidic residues" evidence="1">
    <location>
        <begin position="85"/>
        <end position="102"/>
    </location>
</feature>
<evidence type="ECO:0000313" key="3">
    <source>
        <dbReference type="Proteomes" id="UP001164746"/>
    </source>
</evidence>
<protein>
    <submittedName>
        <fullName evidence="2">Uncharacterized protein</fullName>
    </submittedName>
</protein>
<dbReference type="Proteomes" id="UP001164746">
    <property type="component" value="Chromosome 10"/>
</dbReference>
<proteinExistence type="predicted"/>
<evidence type="ECO:0000313" key="2">
    <source>
        <dbReference type="EMBL" id="WAR18106.1"/>
    </source>
</evidence>
<sequence>MDSYLPRDERPGLKWAAGARRLHSLGCEQWLGTQMLGLSHKRRRCWDPVTRGGGRDTDAETQSQEEEVGTQMLGPSHKGRRSGHRNWDPVTRGDRDTDAGTQ</sequence>
<dbReference type="EMBL" id="CP111021">
    <property type="protein sequence ID" value="WAR18106.1"/>
    <property type="molecule type" value="Genomic_DNA"/>
</dbReference>
<gene>
    <name evidence="2" type="ORF">MAR_032700</name>
</gene>
<keyword evidence="3" id="KW-1185">Reference proteome</keyword>
<evidence type="ECO:0000256" key="1">
    <source>
        <dbReference type="SAM" id="MobiDB-lite"/>
    </source>
</evidence>
<feature type="region of interest" description="Disordered" evidence="1">
    <location>
        <begin position="45"/>
        <end position="102"/>
    </location>
</feature>
<accession>A0ABY7FAX5</accession>
<reference evidence="2" key="1">
    <citation type="submission" date="2022-11" db="EMBL/GenBank/DDBJ databases">
        <title>Centuries of genome instability and evolution in soft-shell clam transmissible cancer (bioRxiv).</title>
        <authorList>
            <person name="Hart S.F.M."/>
            <person name="Yonemitsu M.A."/>
            <person name="Giersch R.M."/>
            <person name="Beal B.F."/>
            <person name="Arriagada G."/>
            <person name="Davis B.W."/>
            <person name="Ostrander E.A."/>
            <person name="Goff S.P."/>
            <person name="Metzger M.J."/>
        </authorList>
    </citation>
    <scope>NUCLEOTIDE SEQUENCE</scope>
    <source>
        <strain evidence="2">MELC-2E11</strain>
        <tissue evidence="2">Siphon/mantle</tissue>
    </source>
</reference>
<name>A0ABY7FAX5_MYAAR</name>